<keyword evidence="2" id="KW-1185">Reference proteome</keyword>
<reference evidence="1 2" key="1">
    <citation type="submission" date="2023-03" db="EMBL/GenBank/DDBJ databases">
        <title>High recombination rates correlate with genetic variation in Cardiocondyla obscurior ants.</title>
        <authorList>
            <person name="Errbii M."/>
        </authorList>
    </citation>
    <scope>NUCLEOTIDE SEQUENCE [LARGE SCALE GENOMIC DNA]</scope>
    <source>
        <strain evidence="1">Alpha-2009</strain>
        <tissue evidence="1">Whole body</tissue>
    </source>
</reference>
<organism evidence="1 2">
    <name type="scientific">Cardiocondyla obscurior</name>
    <dbReference type="NCBI Taxonomy" id="286306"/>
    <lineage>
        <taxon>Eukaryota</taxon>
        <taxon>Metazoa</taxon>
        <taxon>Ecdysozoa</taxon>
        <taxon>Arthropoda</taxon>
        <taxon>Hexapoda</taxon>
        <taxon>Insecta</taxon>
        <taxon>Pterygota</taxon>
        <taxon>Neoptera</taxon>
        <taxon>Endopterygota</taxon>
        <taxon>Hymenoptera</taxon>
        <taxon>Apocrita</taxon>
        <taxon>Aculeata</taxon>
        <taxon>Formicoidea</taxon>
        <taxon>Formicidae</taxon>
        <taxon>Myrmicinae</taxon>
        <taxon>Cardiocondyla</taxon>
    </lineage>
</organism>
<accession>A0AAW2G4L0</accession>
<sequence>MIFRYLNTRLRGPREGTISKRELSLKKCPLRNYGQKERDKLSCEGDEIYRRIAAITHDYAPAHFTPTQRVEECCASDHVVITRVCHRLLRDSRSFSRRICSALCICKRRRYRRTRAIAETAAREKSRFIIFTFPLPRNVERFARPFCREFQDNAAQLRDVYIHSRRLTPIYGVVSHLPRVISRKLTLDRAIALPRSLNNVRICPSFIRLAGY</sequence>
<proteinExistence type="predicted"/>
<name>A0AAW2G4L0_9HYME</name>
<evidence type="ECO:0000313" key="1">
    <source>
        <dbReference type="EMBL" id="KAL0121964.1"/>
    </source>
</evidence>
<dbReference type="AlphaFoldDB" id="A0AAW2G4L0"/>
<dbReference type="EMBL" id="JADYXP020000006">
    <property type="protein sequence ID" value="KAL0121964.1"/>
    <property type="molecule type" value="Genomic_DNA"/>
</dbReference>
<evidence type="ECO:0000313" key="2">
    <source>
        <dbReference type="Proteomes" id="UP001430953"/>
    </source>
</evidence>
<comment type="caution">
    <text evidence="1">The sequence shown here is derived from an EMBL/GenBank/DDBJ whole genome shotgun (WGS) entry which is preliminary data.</text>
</comment>
<protein>
    <submittedName>
        <fullName evidence="1">Uncharacterized protein</fullName>
    </submittedName>
</protein>
<gene>
    <name evidence="1" type="ORF">PUN28_007031</name>
</gene>
<dbReference type="Proteomes" id="UP001430953">
    <property type="component" value="Unassembled WGS sequence"/>
</dbReference>